<evidence type="ECO:0000256" key="1">
    <source>
        <dbReference type="SAM" id="MobiDB-lite"/>
    </source>
</evidence>
<feature type="region of interest" description="Disordered" evidence="1">
    <location>
        <begin position="1"/>
        <end position="34"/>
    </location>
</feature>
<gene>
    <name evidence="2" type="primary">ORF66370</name>
</gene>
<dbReference type="AlphaFoldDB" id="A0A0B6ZIY4"/>
<name>A0A0B6ZIY4_9EUPU</name>
<proteinExistence type="predicted"/>
<sequence>GKRNDQRELDDESEDTEKRAPGWGKRAPGWGKRSVRDDCQELQILKGEYVDKVVERVSEKCGNMRVANKTSRK</sequence>
<accession>A0A0B6ZIY4</accession>
<protein>
    <submittedName>
        <fullName evidence="2">Uncharacterized protein</fullName>
    </submittedName>
</protein>
<organism evidence="2">
    <name type="scientific">Arion vulgaris</name>
    <dbReference type="NCBI Taxonomy" id="1028688"/>
    <lineage>
        <taxon>Eukaryota</taxon>
        <taxon>Metazoa</taxon>
        <taxon>Spiralia</taxon>
        <taxon>Lophotrochozoa</taxon>
        <taxon>Mollusca</taxon>
        <taxon>Gastropoda</taxon>
        <taxon>Heterobranchia</taxon>
        <taxon>Euthyneura</taxon>
        <taxon>Panpulmonata</taxon>
        <taxon>Eupulmonata</taxon>
        <taxon>Stylommatophora</taxon>
        <taxon>Helicina</taxon>
        <taxon>Arionoidea</taxon>
        <taxon>Arionidae</taxon>
        <taxon>Arion</taxon>
    </lineage>
</organism>
<evidence type="ECO:0000313" key="2">
    <source>
        <dbReference type="EMBL" id="CEK68448.1"/>
    </source>
</evidence>
<dbReference type="EMBL" id="HACG01021583">
    <property type="protein sequence ID" value="CEK68448.1"/>
    <property type="molecule type" value="Transcribed_RNA"/>
</dbReference>
<feature type="non-terminal residue" evidence="2">
    <location>
        <position position="1"/>
    </location>
</feature>
<reference evidence="2" key="1">
    <citation type="submission" date="2014-12" db="EMBL/GenBank/DDBJ databases">
        <title>Insight into the proteome of Arion vulgaris.</title>
        <authorList>
            <person name="Aradska J."/>
            <person name="Bulat T."/>
            <person name="Smidak R."/>
            <person name="Sarate P."/>
            <person name="Gangsoo J."/>
            <person name="Sialana F."/>
            <person name="Bilban M."/>
            <person name="Lubec G."/>
        </authorList>
    </citation>
    <scope>NUCLEOTIDE SEQUENCE</scope>
    <source>
        <tissue evidence="2">Skin</tissue>
    </source>
</reference>